<dbReference type="EMBL" id="BMER01000002">
    <property type="protein sequence ID" value="GGG90454.1"/>
    <property type="molecule type" value="Genomic_DNA"/>
</dbReference>
<evidence type="ECO:0000259" key="1">
    <source>
        <dbReference type="Pfam" id="PF13699"/>
    </source>
</evidence>
<dbReference type="Pfam" id="PF13699">
    <property type="entry name" value="eCIS_core"/>
    <property type="match status" value="1"/>
</dbReference>
<dbReference type="InterPro" id="IPR025295">
    <property type="entry name" value="eCIS_core_dom"/>
</dbReference>
<organism evidence="2 3">
    <name type="scientific">Parapedobacter pyrenivorans</name>
    <dbReference type="NCBI Taxonomy" id="1305674"/>
    <lineage>
        <taxon>Bacteria</taxon>
        <taxon>Pseudomonadati</taxon>
        <taxon>Bacteroidota</taxon>
        <taxon>Sphingobacteriia</taxon>
        <taxon>Sphingobacteriales</taxon>
        <taxon>Sphingobacteriaceae</taxon>
        <taxon>Parapedobacter</taxon>
    </lineage>
</organism>
<sequence>MKIQTEKQKEQALIRQNFSNTGKARSQLYQFTDHRLETATHKHLQQMAGSGPKAKGIAQMQTMADQGTPNHTGLPNDLKAGIENLSGHAMDDVSVHYNSDKPTQLHAHAFAQGTAIHIAPGQEKYLPHEAWHVVQQKQGRVKPTAQLKGDATKLDGEVQNIENVVQRVLHRGKTENSQVYIKAIKLGDYATEEVRSYMATWTPTNTTRTIKKLRKSLKYRKGKVKKENGVSPHRQMLEK</sequence>
<dbReference type="Proteomes" id="UP000660862">
    <property type="component" value="Unassembled WGS sequence"/>
</dbReference>
<proteinExistence type="predicted"/>
<protein>
    <recommendedName>
        <fullName evidence="1">eCIS core domain-containing protein</fullName>
    </recommendedName>
</protein>
<name>A0A917HUC0_9SPHI</name>
<comment type="caution">
    <text evidence="2">The sequence shown here is derived from an EMBL/GenBank/DDBJ whole genome shotgun (WGS) entry which is preliminary data.</text>
</comment>
<accession>A0A917HUC0</accession>
<evidence type="ECO:0000313" key="3">
    <source>
        <dbReference type="Proteomes" id="UP000660862"/>
    </source>
</evidence>
<keyword evidence="3" id="KW-1185">Reference proteome</keyword>
<gene>
    <name evidence="2" type="ORF">GCM10007415_26190</name>
</gene>
<feature type="domain" description="eCIS core" evidence="1">
    <location>
        <begin position="74"/>
        <end position="139"/>
    </location>
</feature>
<evidence type="ECO:0000313" key="2">
    <source>
        <dbReference type="EMBL" id="GGG90454.1"/>
    </source>
</evidence>
<reference evidence="2" key="1">
    <citation type="journal article" date="2014" name="Int. J. Syst. Evol. Microbiol.">
        <title>Complete genome sequence of Corynebacterium casei LMG S-19264T (=DSM 44701T), isolated from a smear-ripened cheese.</title>
        <authorList>
            <consortium name="US DOE Joint Genome Institute (JGI-PGF)"/>
            <person name="Walter F."/>
            <person name="Albersmeier A."/>
            <person name="Kalinowski J."/>
            <person name="Ruckert C."/>
        </authorList>
    </citation>
    <scope>NUCLEOTIDE SEQUENCE</scope>
    <source>
        <strain evidence="2">CGMCC 1.12195</strain>
    </source>
</reference>
<dbReference type="RefSeq" id="WP_188506492.1">
    <property type="nucleotide sequence ID" value="NZ_BMER01000002.1"/>
</dbReference>
<dbReference type="AlphaFoldDB" id="A0A917HUC0"/>
<reference evidence="2" key="2">
    <citation type="submission" date="2020-09" db="EMBL/GenBank/DDBJ databases">
        <authorList>
            <person name="Sun Q."/>
            <person name="Zhou Y."/>
        </authorList>
    </citation>
    <scope>NUCLEOTIDE SEQUENCE</scope>
    <source>
        <strain evidence="2">CGMCC 1.12195</strain>
    </source>
</reference>